<feature type="transmembrane region" description="Helical" evidence="3">
    <location>
        <begin position="6"/>
        <end position="30"/>
    </location>
</feature>
<dbReference type="InterPro" id="IPR033130">
    <property type="entry name" value="RNase_T2_His_AS_2"/>
</dbReference>
<dbReference type="CDD" id="cd00374">
    <property type="entry name" value="RNase_T2"/>
    <property type="match status" value="1"/>
</dbReference>
<dbReference type="AlphaFoldDB" id="A0A1V9Y315"/>
<proteinExistence type="inferred from homology"/>
<dbReference type="PANTHER" id="PTHR11240">
    <property type="entry name" value="RIBONUCLEASE T2"/>
    <property type="match status" value="1"/>
</dbReference>
<dbReference type="SUPFAM" id="SSF55895">
    <property type="entry name" value="Ribonuclease Rh-like"/>
    <property type="match status" value="1"/>
</dbReference>
<comment type="caution">
    <text evidence="4">The sequence shown here is derived from an EMBL/GenBank/DDBJ whole genome shotgun (WGS) entry which is preliminary data.</text>
</comment>
<dbReference type="InterPro" id="IPR018188">
    <property type="entry name" value="RNase_T2_His_AS_1"/>
</dbReference>
<dbReference type="PROSITE" id="PS00530">
    <property type="entry name" value="RNASE_T2_1"/>
    <property type="match status" value="1"/>
</dbReference>
<dbReference type="Gene3D" id="3.90.730.10">
    <property type="entry name" value="Ribonuclease T2-like"/>
    <property type="match status" value="1"/>
</dbReference>
<evidence type="ECO:0000313" key="5">
    <source>
        <dbReference type="Proteomes" id="UP000192247"/>
    </source>
</evidence>
<evidence type="ECO:0000256" key="2">
    <source>
        <dbReference type="RuleBase" id="RU004328"/>
    </source>
</evidence>
<dbReference type="PROSITE" id="PS00531">
    <property type="entry name" value="RNASE_T2_2"/>
    <property type="match status" value="1"/>
</dbReference>
<dbReference type="Proteomes" id="UP000192247">
    <property type="component" value="Unassembled WGS sequence"/>
</dbReference>
<reference evidence="4 5" key="1">
    <citation type="journal article" date="2017" name="Gigascience">
        <title>Draft genome of the honey bee ectoparasitic mite, Tropilaelaps mercedesae, is shaped by the parasitic life history.</title>
        <authorList>
            <person name="Dong X."/>
            <person name="Armstrong S.D."/>
            <person name="Xia D."/>
            <person name="Makepeace B.L."/>
            <person name="Darby A.C."/>
            <person name="Kadowaki T."/>
        </authorList>
    </citation>
    <scope>NUCLEOTIDE SEQUENCE [LARGE SCALE GENOMIC DNA]</scope>
    <source>
        <strain evidence="4">Wuxi-XJTLU</strain>
    </source>
</reference>
<gene>
    <name evidence="4" type="ORF">BIW11_05310</name>
</gene>
<keyword evidence="3" id="KW-0472">Membrane</keyword>
<dbReference type="GO" id="GO:0003723">
    <property type="term" value="F:RNA binding"/>
    <property type="evidence" value="ECO:0007669"/>
    <property type="project" value="InterPro"/>
</dbReference>
<dbReference type="OrthoDB" id="6512877at2759"/>
<dbReference type="GO" id="GO:0033897">
    <property type="term" value="F:ribonuclease T2 activity"/>
    <property type="evidence" value="ECO:0007669"/>
    <property type="project" value="InterPro"/>
</dbReference>
<organism evidence="4 5">
    <name type="scientific">Tropilaelaps mercedesae</name>
    <dbReference type="NCBI Taxonomy" id="418985"/>
    <lineage>
        <taxon>Eukaryota</taxon>
        <taxon>Metazoa</taxon>
        <taxon>Ecdysozoa</taxon>
        <taxon>Arthropoda</taxon>
        <taxon>Chelicerata</taxon>
        <taxon>Arachnida</taxon>
        <taxon>Acari</taxon>
        <taxon>Parasitiformes</taxon>
        <taxon>Mesostigmata</taxon>
        <taxon>Gamasina</taxon>
        <taxon>Dermanyssoidea</taxon>
        <taxon>Laelapidae</taxon>
        <taxon>Tropilaelaps</taxon>
    </lineage>
</organism>
<dbReference type="Pfam" id="PF00445">
    <property type="entry name" value="Ribonuclease_T2"/>
    <property type="match status" value="1"/>
</dbReference>
<keyword evidence="3" id="KW-1133">Transmembrane helix</keyword>
<evidence type="ECO:0000256" key="1">
    <source>
        <dbReference type="ARBA" id="ARBA00007469"/>
    </source>
</evidence>
<dbReference type="InterPro" id="IPR001568">
    <property type="entry name" value="RNase_T2-like"/>
</dbReference>
<evidence type="ECO:0000256" key="3">
    <source>
        <dbReference type="SAM" id="Phobius"/>
    </source>
</evidence>
<accession>A0A1V9Y315</accession>
<comment type="similarity">
    <text evidence="1 2">Belongs to the RNase T2 family.</text>
</comment>
<dbReference type="InParanoid" id="A0A1V9Y315"/>
<evidence type="ECO:0000313" key="4">
    <source>
        <dbReference type="EMBL" id="OQR80073.1"/>
    </source>
</evidence>
<dbReference type="GO" id="GO:0006401">
    <property type="term" value="P:RNA catabolic process"/>
    <property type="evidence" value="ECO:0007669"/>
    <property type="project" value="TreeGrafter"/>
</dbReference>
<keyword evidence="3" id="KW-0812">Transmembrane</keyword>
<sequence length="248" mass="27993">MATALLLRLFSVVFFTSLVLLVIVLSRSVVDAKGNKFKRKPGSANVTFSHYVLAITTRAGFCSTTPKCDRRKPSALPWTIHGLWPSNNRSKESPTSCPVSSGFSLQELEPLHEALNLFWPSYIQNSNSQFWKHEWLKHGSCSVNHTQIKGMLDYFNTTINLFRSHNISRYLENDNIVPRPEPYKTVAFFNAISNDVNDKNINVVCKRSGNISVAVEVRLCVNDTLQPVDCPWKGSSCRKCLYYLPSSS</sequence>
<dbReference type="GO" id="GO:0005576">
    <property type="term" value="C:extracellular region"/>
    <property type="evidence" value="ECO:0007669"/>
    <property type="project" value="TreeGrafter"/>
</dbReference>
<keyword evidence="5" id="KW-1185">Reference proteome</keyword>
<protein>
    <submittedName>
        <fullName evidence="4">Ribonuclease DdI-like</fullName>
    </submittedName>
</protein>
<dbReference type="PANTHER" id="PTHR11240:SF22">
    <property type="entry name" value="RIBONUCLEASE T2"/>
    <property type="match status" value="1"/>
</dbReference>
<dbReference type="EMBL" id="MNPL01000380">
    <property type="protein sequence ID" value="OQR80073.1"/>
    <property type="molecule type" value="Genomic_DNA"/>
</dbReference>
<dbReference type="FunCoup" id="A0A1V9Y315">
    <property type="interactions" value="66"/>
</dbReference>
<dbReference type="InterPro" id="IPR036430">
    <property type="entry name" value="RNase_T2-like_sf"/>
</dbReference>
<name>A0A1V9Y315_9ACAR</name>